<evidence type="ECO:0000259" key="3">
    <source>
        <dbReference type="Pfam" id="PF13359"/>
    </source>
</evidence>
<reference evidence="6 7" key="1">
    <citation type="submission" date="2021-03" db="EMBL/GenBank/DDBJ databases">
        <title>Sequencing the genomes of 1000 actinobacteria strains.</title>
        <authorList>
            <person name="Klenk H.-P."/>
        </authorList>
    </citation>
    <scope>NUCLEOTIDE SEQUENCE [LARGE SCALE GENOMIC DNA]</scope>
    <source>
        <strain evidence="6 7">DSM 45256</strain>
    </source>
</reference>
<dbReference type="EMBL" id="JAGINU010000001">
    <property type="protein sequence ID" value="MBP2367230.1"/>
    <property type="molecule type" value="Genomic_DNA"/>
</dbReference>
<evidence type="ECO:0008006" key="8">
    <source>
        <dbReference type="Google" id="ProtNLM"/>
    </source>
</evidence>
<comment type="caution">
    <text evidence="6">The sequence shown here is derived from an EMBL/GenBank/DDBJ whole genome shotgun (WGS) entry which is preliminary data.</text>
</comment>
<feature type="domain" description="DDE Tnp4" evidence="3">
    <location>
        <begin position="138"/>
        <end position="296"/>
    </location>
</feature>
<dbReference type="InterPro" id="IPR027806">
    <property type="entry name" value="HARBI1_dom"/>
</dbReference>
<dbReference type="InterPro" id="IPR027805">
    <property type="entry name" value="Transposase_HTH_dom"/>
</dbReference>
<dbReference type="Pfam" id="PF13359">
    <property type="entry name" value="DDE_Tnp_4"/>
    <property type="match status" value="1"/>
</dbReference>
<feature type="domain" description="Transposase Helix-turn-helix" evidence="4">
    <location>
        <begin position="70"/>
        <end position="121"/>
    </location>
</feature>
<evidence type="ECO:0000259" key="4">
    <source>
        <dbReference type="Pfam" id="PF13613"/>
    </source>
</evidence>
<keyword evidence="2" id="KW-0479">Metal-binding</keyword>
<sequence>MDEQVSWRAAWRDLEWVKLLVDGRLPRSIRLTRSFRVLSYPSGMTVSSRALGMLADVLRAHRNQRATRWRKLSAGRQALLVVAYLRKGETYADLACGFEIGTSTVCRYVREALALLAAMAPTLEQAIEVASRKAFVILDGSLLRIDRVGMASGRGRPYYSGKHKAHGLNVQVIADPIGRLVWISPPLPGARHDMGAARDHGIIEALTAHEIPAVADTAYQGAGPMVAVPQRRRRIDPDTGRYRRLSHNQKEVNVAHARRRGPGERVNAELKNWKVLRKIRSCPSRAAELIAAVQTLMIANG</sequence>
<dbReference type="EMBL" id="JAGINU010000004">
    <property type="protein sequence ID" value="MBP2372070.1"/>
    <property type="molecule type" value="Genomic_DNA"/>
</dbReference>
<name>A0ABS4W7C1_9PSEU</name>
<evidence type="ECO:0000313" key="5">
    <source>
        <dbReference type="EMBL" id="MBP2367230.1"/>
    </source>
</evidence>
<evidence type="ECO:0000256" key="1">
    <source>
        <dbReference type="ARBA" id="ARBA00001968"/>
    </source>
</evidence>
<dbReference type="Pfam" id="PF13613">
    <property type="entry name" value="HTH_Tnp_4"/>
    <property type="match status" value="1"/>
</dbReference>
<accession>A0ABS4W7C1</accession>
<proteinExistence type="predicted"/>
<keyword evidence="7" id="KW-1185">Reference proteome</keyword>
<evidence type="ECO:0000313" key="7">
    <source>
        <dbReference type="Proteomes" id="UP001519295"/>
    </source>
</evidence>
<gene>
    <name evidence="5" type="ORF">JOF36_002926</name>
    <name evidence="6" type="ORF">JOF36_007843</name>
</gene>
<evidence type="ECO:0000256" key="2">
    <source>
        <dbReference type="ARBA" id="ARBA00022723"/>
    </source>
</evidence>
<dbReference type="Proteomes" id="UP001519295">
    <property type="component" value="Unassembled WGS sequence"/>
</dbReference>
<organism evidence="6 7">
    <name type="scientific">Pseudonocardia parietis</name>
    <dbReference type="NCBI Taxonomy" id="570936"/>
    <lineage>
        <taxon>Bacteria</taxon>
        <taxon>Bacillati</taxon>
        <taxon>Actinomycetota</taxon>
        <taxon>Actinomycetes</taxon>
        <taxon>Pseudonocardiales</taxon>
        <taxon>Pseudonocardiaceae</taxon>
        <taxon>Pseudonocardia</taxon>
    </lineage>
</organism>
<evidence type="ECO:0000313" key="6">
    <source>
        <dbReference type="EMBL" id="MBP2372070.1"/>
    </source>
</evidence>
<comment type="cofactor">
    <cofactor evidence="1">
        <name>a divalent metal cation</name>
        <dbReference type="ChEBI" id="CHEBI:60240"/>
    </cofactor>
</comment>
<protein>
    <recommendedName>
        <fullName evidence="8">DDE superfamily endonuclease</fullName>
    </recommendedName>
</protein>